<evidence type="ECO:0000313" key="2">
    <source>
        <dbReference type="Proteomes" id="UP001159042"/>
    </source>
</evidence>
<comment type="caution">
    <text evidence="1">The sequence shown here is derived from an EMBL/GenBank/DDBJ whole genome shotgun (WGS) entry which is preliminary data.</text>
</comment>
<protein>
    <submittedName>
        <fullName evidence="1">Uncharacterized protein</fullName>
    </submittedName>
</protein>
<evidence type="ECO:0000313" key="1">
    <source>
        <dbReference type="EMBL" id="KAJ8915067.1"/>
    </source>
</evidence>
<keyword evidence="2" id="KW-1185">Reference proteome</keyword>
<name>A0AAV8VM71_9CUCU</name>
<organism evidence="1 2">
    <name type="scientific">Exocentrus adspersus</name>
    <dbReference type="NCBI Taxonomy" id="1586481"/>
    <lineage>
        <taxon>Eukaryota</taxon>
        <taxon>Metazoa</taxon>
        <taxon>Ecdysozoa</taxon>
        <taxon>Arthropoda</taxon>
        <taxon>Hexapoda</taxon>
        <taxon>Insecta</taxon>
        <taxon>Pterygota</taxon>
        <taxon>Neoptera</taxon>
        <taxon>Endopterygota</taxon>
        <taxon>Coleoptera</taxon>
        <taxon>Polyphaga</taxon>
        <taxon>Cucujiformia</taxon>
        <taxon>Chrysomeloidea</taxon>
        <taxon>Cerambycidae</taxon>
        <taxon>Lamiinae</taxon>
        <taxon>Acanthocinini</taxon>
        <taxon>Exocentrus</taxon>
    </lineage>
</organism>
<reference evidence="1 2" key="1">
    <citation type="journal article" date="2023" name="Insect Mol. Biol.">
        <title>Genome sequencing provides insights into the evolution of gene families encoding plant cell wall-degrading enzymes in longhorned beetles.</title>
        <authorList>
            <person name="Shin N.R."/>
            <person name="Okamura Y."/>
            <person name="Kirsch R."/>
            <person name="Pauchet Y."/>
        </authorList>
    </citation>
    <scope>NUCLEOTIDE SEQUENCE [LARGE SCALE GENOMIC DNA]</scope>
    <source>
        <strain evidence="1">EAD_L_NR</strain>
    </source>
</reference>
<gene>
    <name evidence="1" type="ORF">NQ315_014322</name>
</gene>
<accession>A0AAV8VM71</accession>
<dbReference type="AlphaFoldDB" id="A0AAV8VM71"/>
<proteinExistence type="predicted"/>
<sequence length="61" mass="6500">MQECADVLVCTPYGLIHLEAITSGADLSSVMDSGTSGSTNLQKYLAQDELLVGTEEQFFAT</sequence>
<dbReference type="EMBL" id="JANEYG010000058">
    <property type="protein sequence ID" value="KAJ8915067.1"/>
    <property type="molecule type" value="Genomic_DNA"/>
</dbReference>
<dbReference type="Proteomes" id="UP001159042">
    <property type="component" value="Unassembled WGS sequence"/>
</dbReference>